<accession>A0A1Y6BUU9</accession>
<evidence type="ECO:0000256" key="2">
    <source>
        <dbReference type="ARBA" id="ARBA00022741"/>
    </source>
</evidence>
<gene>
    <name evidence="5" type="ORF">SAMN06296036_10794</name>
</gene>
<evidence type="ECO:0000256" key="1">
    <source>
        <dbReference type="ARBA" id="ARBA00022448"/>
    </source>
</evidence>
<evidence type="ECO:0000259" key="4">
    <source>
        <dbReference type="PROSITE" id="PS50893"/>
    </source>
</evidence>
<proteinExistence type="predicted"/>
<dbReference type="Gene3D" id="3.40.50.300">
    <property type="entry name" value="P-loop containing nucleotide triphosphate hydrolases"/>
    <property type="match status" value="1"/>
</dbReference>
<dbReference type="AlphaFoldDB" id="A0A1Y6BUU9"/>
<keyword evidence="3 5" id="KW-0067">ATP-binding</keyword>
<protein>
    <submittedName>
        <fullName evidence="5">Phospholipid/cholesterol/gamma-HCH transport system ATP-binding protein</fullName>
    </submittedName>
</protein>
<dbReference type="InterPro" id="IPR027417">
    <property type="entry name" value="P-loop_NTPase"/>
</dbReference>
<dbReference type="OrthoDB" id="5290734at2"/>
<dbReference type="SUPFAM" id="SSF52540">
    <property type="entry name" value="P-loop containing nucleoside triphosphate hydrolases"/>
    <property type="match status" value="1"/>
</dbReference>
<dbReference type="RefSeq" id="WP_132318490.1">
    <property type="nucleotide sequence ID" value="NZ_FWZT01000007.1"/>
</dbReference>
<name>A0A1Y6BUU9_9BACT</name>
<keyword evidence="2" id="KW-0547">Nucleotide-binding</keyword>
<feature type="domain" description="ABC transporter" evidence="4">
    <location>
        <begin position="2"/>
        <end position="239"/>
    </location>
</feature>
<keyword evidence="1" id="KW-0813">Transport</keyword>
<dbReference type="STRING" id="1513793.SAMN06296036_10794"/>
<organism evidence="5 6">
    <name type="scientific">Pseudobacteriovorax antillogorgiicola</name>
    <dbReference type="NCBI Taxonomy" id="1513793"/>
    <lineage>
        <taxon>Bacteria</taxon>
        <taxon>Pseudomonadati</taxon>
        <taxon>Bdellovibrionota</taxon>
        <taxon>Oligoflexia</taxon>
        <taxon>Oligoflexales</taxon>
        <taxon>Pseudobacteriovoracaceae</taxon>
        <taxon>Pseudobacteriovorax</taxon>
    </lineage>
</organism>
<dbReference type="PROSITE" id="PS50893">
    <property type="entry name" value="ABC_TRANSPORTER_2"/>
    <property type="match status" value="1"/>
</dbReference>
<evidence type="ECO:0000313" key="5">
    <source>
        <dbReference type="EMBL" id="SMF21348.1"/>
    </source>
</evidence>
<dbReference type="Proteomes" id="UP000192907">
    <property type="component" value="Unassembled WGS sequence"/>
</dbReference>
<dbReference type="InterPro" id="IPR003439">
    <property type="entry name" value="ABC_transporter-like_ATP-bd"/>
</dbReference>
<dbReference type="PANTHER" id="PTHR43023:SF6">
    <property type="entry name" value="INTERMEMBRANE PHOSPHOLIPID TRANSPORT SYSTEM ATP-BINDING PROTEIN MLAF"/>
    <property type="match status" value="1"/>
</dbReference>
<dbReference type="InterPro" id="IPR003593">
    <property type="entry name" value="AAA+_ATPase"/>
</dbReference>
<evidence type="ECO:0000256" key="3">
    <source>
        <dbReference type="ARBA" id="ARBA00022840"/>
    </source>
</evidence>
<dbReference type="GO" id="GO:0005524">
    <property type="term" value="F:ATP binding"/>
    <property type="evidence" value="ECO:0007669"/>
    <property type="project" value="UniProtKB-KW"/>
</dbReference>
<dbReference type="GO" id="GO:0016887">
    <property type="term" value="F:ATP hydrolysis activity"/>
    <property type="evidence" value="ECO:0007669"/>
    <property type="project" value="InterPro"/>
</dbReference>
<evidence type="ECO:0000313" key="6">
    <source>
        <dbReference type="Proteomes" id="UP000192907"/>
    </source>
</evidence>
<dbReference type="PANTHER" id="PTHR43023">
    <property type="entry name" value="PROTEIN TRIGALACTOSYLDIACYLGLYCEROL 3, CHLOROPLASTIC"/>
    <property type="match status" value="1"/>
</dbReference>
<dbReference type="Pfam" id="PF00005">
    <property type="entry name" value="ABC_tran"/>
    <property type="match status" value="1"/>
</dbReference>
<sequence>MIRFEHVTKQFGSFKVLDDLDVEIPKGKITVIIGKSGEGKSVTIKHIMGLLKPTKGRVFVDGEDITDFEIEDLKRIRRKIGMLFQHAALFDSLSVFENVAFPVLEHENVPFDELKDRVGEVLDMVGLPGIEKKFPGELSTGEKKRVGLARALIHKPKIILYDEPTTGMDPLVSEMIDELIVAVNQNNPELTSVVISHDLKAALDISENVVMLYKGKVQLAASPEEFRNTSDPVIRQFFSGKVDGPMEFM</sequence>
<dbReference type="EMBL" id="FWZT01000007">
    <property type="protein sequence ID" value="SMF21348.1"/>
    <property type="molecule type" value="Genomic_DNA"/>
</dbReference>
<reference evidence="6" key="1">
    <citation type="submission" date="2017-04" db="EMBL/GenBank/DDBJ databases">
        <authorList>
            <person name="Varghese N."/>
            <person name="Submissions S."/>
        </authorList>
    </citation>
    <scope>NUCLEOTIDE SEQUENCE [LARGE SCALE GENOMIC DNA]</scope>
    <source>
        <strain evidence="6">RKEM611</strain>
    </source>
</reference>
<keyword evidence="6" id="KW-1185">Reference proteome</keyword>
<dbReference type="SMART" id="SM00382">
    <property type="entry name" value="AAA"/>
    <property type="match status" value="1"/>
</dbReference>